<dbReference type="Proteomes" id="UP001501237">
    <property type="component" value="Unassembled WGS sequence"/>
</dbReference>
<dbReference type="SUPFAM" id="SSF49764">
    <property type="entry name" value="HSP20-like chaperones"/>
    <property type="match status" value="1"/>
</dbReference>
<dbReference type="InterPro" id="IPR002068">
    <property type="entry name" value="A-crystallin/Hsp20_dom"/>
</dbReference>
<evidence type="ECO:0000313" key="5">
    <source>
        <dbReference type="Proteomes" id="UP001501237"/>
    </source>
</evidence>
<dbReference type="EMBL" id="BAAAUV010000037">
    <property type="protein sequence ID" value="GAA3239256.1"/>
    <property type="molecule type" value="Genomic_DNA"/>
</dbReference>
<sequence length="132" mass="14747">MTPDILRRLGDLRPVASLRQAGRPIRTEDYVEDGRFVVRADLPGLDPARDIDLSVERGHLEIRAVRRVPLHERGHAGISYGLFRRVLRLPEGADGASLETDYTDGVLRLAFKLPGGDKPIPLHGDRRRPSPD</sequence>
<protein>
    <recommendedName>
        <fullName evidence="3">SHSP domain-containing protein</fullName>
    </recommendedName>
</protein>
<dbReference type="Gene3D" id="2.60.40.790">
    <property type="match status" value="1"/>
</dbReference>
<dbReference type="PROSITE" id="PS01031">
    <property type="entry name" value="SHSP"/>
    <property type="match status" value="1"/>
</dbReference>
<dbReference type="CDD" id="cd06464">
    <property type="entry name" value="ACD_sHsps-like"/>
    <property type="match status" value="1"/>
</dbReference>
<dbReference type="Pfam" id="PF00011">
    <property type="entry name" value="HSP20"/>
    <property type="match status" value="1"/>
</dbReference>
<dbReference type="InterPro" id="IPR008978">
    <property type="entry name" value="HSP20-like_chaperone"/>
</dbReference>
<evidence type="ECO:0000313" key="4">
    <source>
        <dbReference type="EMBL" id="GAA3239256.1"/>
    </source>
</evidence>
<proteinExistence type="inferred from homology"/>
<name>A0ABP6QL30_9ACTN</name>
<evidence type="ECO:0000256" key="2">
    <source>
        <dbReference type="RuleBase" id="RU003616"/>
    </source>
</evidence>
<feature type="domain" description="SHSP" evidence="3">
    <location>
        <begin position="16"/>
        <end position="132"/>
    </location>
</feature>
<accession>A0ABP6QL30</accession>
<keyword evidence="5" id="KW-1185">Reference proteome</keyword>
<evidence type="ECO:0000259" key="3">
    <source>
        <dbReference type="PROSITE" id="PS01031"/>
    </source>
</evidence>
<evidence type="ECO:0000256" key="1">
    <source>
        <dbReference type="PROSITE-ProRule" id="PRU00285"/>
    </source>
</evidence>
<gene>
    <name evidence="4" type="ORF">GCM10010468_75370</name>
</gene>
<dbReference type="RefSeq" id="WP_344838532.1">
    <property type="nucleotide sequence ID" value="NZ_BAAAUV010000037.1"/>
</dbReference>
<organism evidence="4 5">
    <name type="scientific">Actinocorallia longicatena</name>
    <dbReference type="NCBI Taxonomy" id="111803"/>
    <lineage>
        <taxon>Bacteria</taxon>
        <taxon>Bacillati</taxon>
        <taxon>Actinomycetota</taxon>
        <taxon>Actinomycetes</taxon>
        <taxon>Streptosporangiales</taxon>
        <taxon>Thermomonosporaceae</taxon>
        <taxon>Actinocorallia</taxon>
    </lineage>
</organism>
<reference evidence="5" key="1">
    <citation type="journal article" date="2019" name="Int. J. Syst. Evol. Microbiol.">
        <title>The Global Catalogue of Microorganisms (GCM) 10K type strain sequencing project: providing services to taxonomists for standard genome sequencing and annotation.</title>
        <authorList>
            <consortium name="The Broad Institute Genomics Platform"/>
            <consortium name="The Broad Institute Genome Sequencing Center for Infectious Disease"/>
            <person name="Wu L."/>
            <person name="Ma J."/>
        </authorList>
    </citation>
    <scope>NUCLEOTIDE SEQUENCE [LARGE SCALE GENOMIC DNA]</scope>
    <source>
        <strain evidence="5">JCM 9377</strain>
    </source>
</reference>
<comment type="similarity">
    <text evidence="1 2">Belongs to the small heat shock protein (HSP20) family.</text>
</comment>
<comment type="caution">
    <text evidence="4">The sequence shown here is derived from an EMBL/GenBank/DDBJ whole genome shotgun (WGS) entry which is preliminary data.</text>
</comment>